<dbReference type="Pfam" id="PF17517">
    <property type="entry name" value="IgGFc_binding"/>
    <property type="match status" value="1"/>
</dbReference>
<proteinExistence type="predicted"/>
<protein>
    <submittedName>
        <fullName evidence="3">IgGFc-binding protein</fullName>
    </submittedName>
</protein>
<gene>
    <name evidence="3" type="ORF">O0S08_24255</name>
</gene>
<sequence>MSVSEASGVSGQSTASSLTGPTSSGADTTGSTAAPTTSGASASGSTSTTGTGTDATTDEETSSSTGAPVTSSTSTTTTTDGPGETTLPCDCTPGETAECEGKDILVCQDDCMTFAPEACPPGTTCNGGACAASFCKPGTKTCEDDDSFKQCNGDGSAYDPPVDCGEFEGCSLGDCYALCDLVLQTPSTVGCSFFANRMDNYYGDQSDSLVVGNTHKTKTATVQLYLAPTGQNVEQPQGAPVMIAPGQTYTFTLTNPPIDKVSTLRKGGAYRIDSNVPVVAYQHSPIGSQATNDASMMFPEHALQANYIVASYKQSQANSPSYFNVIAAADNTTVSWTPPVNTLGGGGVPAVTAGQTGQVVLNRYDTLQVVAPNPPGDLSGTIVTADKPISVIGANECVNVPNINTLYCDHVEEQMLPLEYWGMTYVGAASPKRGNEKHYWRVYGGEDGTVVTTVPAQPGTPMNLNKGQWQELVVPNGTSFIFEGNKPFLPVQYLEGQNGGAGTGDPAMYQMIPVEQYLDRYAFATGTNYAQHYAQIIRVQGAPDVLIDGAVVSGYTVVGGYEVADWKISEGPHLAESAQPFGILNIGYTPVTSYAYPGGTRLKVINPQ</sequence>
<keyword evidence="4" id="KW-1185">Reference proteome</keyword>
<dbReference type="Proteomes" id="UP001164459">
    <property type="component" value="Chromosome"/>
</dbReference>
<dbReference type="PANTHER" id="PTHR46534">
    <property type="entry name" value="IGGFC_BINDING DOMAIN-CONTAINING PROTEIN"/>
    <property type="match status" value="1"/>
</dbReference>
<reference evidence="3" key="1">
    <citation type="submission" date="2022-11" db="EMBL/GenBank/DDBJ databases">
        <title>Minimal conservation of predation-associated metabolite biosynthetic gene clusters underscores biosynthetic potential of Myxococcota including descriptions for ten novel species: Archangium lansinium sp. nov., Myxococcus landrumus sp. nov., Nannocystis bai.</title>
        <authorList>
            <person name="Ahearne A."/>
            <person name="Stevens C."/>
            <person name="Dowd S."/>
        </authorList>
    </citation>
    <scope>NUCLEOTIDE SEQUENCE</scope>
    <source>
        <strain evidence="3">Fl3</strain>
    </source>
</reference>
<accession>A0ABY7HIU6</accession>
<organism evidence="3 4">
    <name type="scientific">Nannocystis punicea</name>
    <dbReference type="NCBI Taxonomy" id="2995304"/>
    <lineage>
        <taxon>Bacteria</taxon>
        <taxon>Pseudomonadati</taxon>
        <taxon>Myxococcota</taxon>
        <taxon>Polyangia</taxon>
        <taxon>Nannocystales</taxon>
        <taxon>Nannocystaceae</taxon>
        <taxon>Nannocystis</taxon>
    </lineage>
</organism>
<evidence type="ECO:0000313" key="4">
    <source>
        <dbReference type="Proteomes" id="UP001164459"/>
    </source>
</evidence>
<evidence type="ECO:0000259" key="2">
    <source>
        <dbReference type="Pfam" id="PF17517"/>
    </source>
</evidence>
<feature type="compositionally biased region" description="Polar residues" evidence="1">
    <location>
        <begin position="1"/>
        <end position="18"/>
    </location>
</feature>
<dbReference type="PANTHER" id="PTHR46534:SF1">
    <property type="entry name" value="IGGFC-BINDING PROTEIN N-TERMINAL DOMAIN-CONTAINING PROTEIN"/>
    <property type="match status" value="1"/>
</dbReference>
<feature type="region of interest" description="Disordered" evidence="1">
    <location>
        <begin position="1"/>
        <end position="85"/>
    </location>
</feature>
<feature type="domain" description="IgGFc-binding protein N-terminal" evidence="2">
    <location>
        <begin position="293"/>
        <end position="587"/>
    </location>
</feature>
<name>A0ABY7HIU6_9BACT</name>
<feature type="compositionally biased region" description="Low complexity" evidence="1">
    <location>
        <begin position="62"/>
        <end position="85"/>
    </location>
</feature>
<feature type="compositionally biased region" description="Low complexity" evidence="1">
    <location>
        <begin position="19"/>
        <end position="55"/>
    </location>
</feature>
<dbReference type="RefSeq" id="WP_269041614.1">
    <property type="nucleotide sequence ID" value="NZ_CP114040.1"/>
</dbReference>
<evidence type="ECO:0000256" key="1">
    <source>
        <dbReference type="SAM" id="MobiDB-lite"/>
    </source>
</evidence>
<dbReference type="EMBL" id="CP114040">
    <property type="protein sequence ID" value="WAS99253.1"/>
    <property type="molecule type" value="Genomic_DNA"/>
</dbReference>
<evidence type="ECO:0000313" key="3">
    <source>
        <dbReference type="EMBL" id="WAS99253.1"/>
    </source>
</evidence>
<dbReference type="InterPro" id="IPR035234">
    <property type="entry name" value="IgGFc-bd_N"/>
</dbReference>